<dbReference type="SUPFAM" id="SSF81330">
    <property type="entry name" value="Gated mechanosensitive channel"/>
    <property type="match status" value="1"/>
</dbReference>
<keyword evidence="4 9" id="KW-0812">Transmembrane</keyword>
<keyword evidence="8 9" id="KW-0407">Ion channel</keyword>
<dbReference type="PANTHER" id="PTHR30266">
    <property type="entry name" value="MECHANOSENSITIVE CHANNEL MSCL"/>
    <property type="match status" value="1"/>
</dbReference>
<comment type="similarity">
    <text evidence="9">Belongs to the MscL family.</text>
</comment>
<dbReference type="PRINTS" id="PR01264">
    <property type="entry name" value="MECHCHANNEL"/>
</dbReference>
<evidence type="ECO:0000256" key="5">
    <source>
        <dbReference type="ARBA" id="ARBA00022989"/>
    </source>
</evidence>
<dbReference type="NCBIfam" id="NF010557">
    <property type="entry name" value="PRK13952.1"/>
    <property type="match status" value="1"/>
</dbReference>
<name>A0ABP7UBY3_9SPHN</name>
<feature type="transmembrane region" description="Helical" evidence="9">
    <location>
        <begin position="86"/>
        <end position="107"/>
    </location>
</feature>
<keyword evidence="2 9" id="KW-0813">Transport</keyword>
<keyword evidence="11" id="KW-1185">Reference proteome</keyword>
<keyword evidence="7 9" id="KW-0472">Membrane</keyword>
<dbReference type="RefSeq" id="WP_344697041.1">
    <property type="nucleotide sequence ID" value="NZ_BAABBR010000001.1"/>
</dbReference>
<dbReference type="InterPro" id="IPR001185">
    <property type="entry name" value="MS_channel"/>
</dbReference>
<dbReference type="InterPro" id="IPR036019">
    <property type="entry name" value="MscL_channel"/>
</dbReference>
<keyword evidence="9" id="KW-0997">Cell inner membrane</keyword>
<sequence length="140" mass="14688">MISDFRAFIAKGNVLGLAVGVIIGAAFGSIVTSLTDDIIMPVVGAVTGGIDFSSHFIRLGEIPASYAGSPTDYAALKKAGVPLIGWGQFLTTVVSFLILAFIVFLIVRAAARVIKEAEAAGPSEEVLLLREIRDSLQARP</sequence>
<gene>
    <name evidence="9 10" type="primary">mscL</name>
    <name evidence="10" type="ORF">GCM10022281_21080</name>
</gene>
<evidence type="ECO:0000256" key="6">
    <source>
        <dbReference type="ARBA" id="ARBA00023065"/>
    </source>
</evidence>
<reference evidence="11" key="1">
    <citation type="journal article" date="2019" name="Int. J. Syst. Evol. Microbiol.">
        <title>The Global Catalogue of Microorganisms (GCM) 10K type strain sequencing project: providing services to taxonomists for standard genome sequencing and annotation.</title>
        <authorList>
            <consortium name="The Broad Institute Genomics Platform"/>
            <consortium name="The Broad Institute Genome Sequencing Center for Infectious Disease"/>
            <person name="Wu L."/>
            <person name="Ma J."/>
        </authorList>
    </citation>
    <scope>NUCLEOTIDE SEQUENCE [LARGE SCALE GENOMIC DNA]</scope>
    <source>
        <strain evidence="11">JCM 17564</strain>
    </source>
</reference>
<accession>A0ABP7UBY3</accession>
<evidence type="ECO:0000256" key="1">
    <source>
        <dbReference type="ARBA" id="ARBA00004141"/>
    </source>
</evidence>
<dbReference type="NCBIfam" id="TIGR00220">
    <property type="entry name" value="mscL"/>
    <property type="match status" value="1"/>
</dbReference>
<evidence type="ECO:0000256" key="9">
    <source>
        <dbReference type="HAMAP-Rule" id="MF_00115"/>
    </source>
</evidence>
<dbReference type="HAMAP" id="MF_00115">
    <property type="entry name" value="MscL"/>
    <property type="match status" value="1"/>
</dbReference>
<keyword evidence="3 9" id="KW-1003">Cell membrane</keyword>
<dbReference type="InterPro" id="IPR037673">
    <property type="entry name" value="MSC/AndL"/>
</dbReference>
<comment type="caution">
    <text evidence="10">The sequence shown here is derived from an EMBL/GenBank/DDBJ whole genome shotgun (WGS) entry which is preliminary data.</text>
</comment>
<dbReference type="Gene3D" id="1.10.1200.120">
    <property type="entry name" value="Large-conductance mechanosensitive channel, MscL, domain 1"/>
    <property type="match status" value="1"/>
</dbReference>
<dbReference type="EMBL" id="BAABBR010000001">
    <property type="protein sequence ID" value="GAA4039969.1"/>
    <property type="molecule type" value="Genomic_DNA"/>
</dbReference>
<organism evidence="10 11">
    <name type="scientific">Sphingomonas rosea</name>
    <dbReference type="NCBI Taxonomy" id="335605"/>
    <lineage>
        <taxon>Bacteria</taxon>
        <taxon>Pseudomonadati</taxon>
        <taxon>Pseudomonadota</taxon>
        <taxon>Alphaproteobacteria</taxon>
        <taxon>Sphingomonadales</taxon>
        <taxon>Sphingomonadaceae</taxon>
        <taxon>Sphingomonas</taxon>
    </lineage>
</organism>
<protein>
    <recommendedName>
        <fullName evidence="9">Large-conductance mechanosensitive channel</fullName>
    </recommendedName>
</protein>
<proteinExistence type="inferred from homology"/>
<evidence type="ECO:0000313" key="10">
    <source>
        <dbReference type="EMBL" id="GAA4039969.1"/>
    </source>
</evidence>
<evidence type="ECO:0000256" key="8">
    <source>
        <dbReference type="ARBA" id="ARBA00023303"/>
    </source>
</evidence>
<dbReference type="Proteomes" id="UP001424459">
    <property type="component" value="Unassembled WGS sequence"/>
</dbReference>
<comment type="function">
    <text evidence="9">Channel that opens in response to stretch forces in the membrane lipid bilayer. May participate in the regulation of osmotic pressure changes within the cell.</text>
</comment>
<keyword evidence="5 9" id="KW-1133">Transmembrane helix</keyword>
<feature type="transmembrane region" description="Helical" evidence="9">
    <location>
        <begin position="12"/>
        <end position="31"/>
    </location>
</feature>
<evidence type="ECO:0000256" key="2">
    <source>
        <dbReference type="ARBA" id="ARBA00022448"/>
    </source>
</evidence>
<comment type="subcellular location">
    <subcellularLocation>
        <location evidence="9">Cell inner membrane</location>
        <topology evidence="9">Multi-pass membrane protein</topology>
    </subcellularLocation>
    <subcellularLocation>
        <location evidence="1">Membrane</location>
        <topology evidence="1">Multi-pass membrane protein</topology>
    </subcellularLocation>
</comment>
<evidence type="ECO:0000256" key="4">
    <source>
        <dbReference type="ARBA" id="ARBA00022692"/>
    </source>
</evidence>
<dbReference type="PANTHER" id="PTHR30266:SF2">
    <property type="entry name" value="LARGE-CONDUCTANCE MECHANOSENSITIVE CHANNEL"/>
    <property type="match status" value="1"/>
</dbReference>
<comment type="subunit">
    <text evidence="9">Homopentamer.</text>
</comment>
<evidence type="ECO:0000313" key="11">
    <source>
        <dbReference type="Proteomes" id="UP001424459"/>
    </source>
</evidence>
<keyword evidence="6 9" id="KW-0406">Ion transport</keyword>
<evidence type="ECO:0000256" key="7">
    <source>
        <dbReference type="ARBA" id="ARBA00023136"/>
    </source>
</evidence>
<dbReference type="Pfam" id="PF01741">
    <property type="entry name" value="MscL"/>
    <property type="match status" value="1"/>
</dbReference>
<evidence type="ECO:0000256" key="3">
    <source>
        <dbReference type="ARBA" id="ARBA00022475"/>
    </source>
</evidence>